<dbReference type="AlphaFoldDB" id="A0A8J3V0V3"/>
<gene>
    <name evidence="2" type="ORF">Psi02_43490</name>
</gene>
<proteinExistence type="predicted"/>
<dbReference type="Pfam" id="PF21962">
    <property type="entry name" value="DUF6924"/>
    <property type="match status" value="1"/>
</dbReference>
<sequence>MKPLPQGTGPLVVRIEFSNQVAWEAVRGTIETPTEEGFVAYAEFLDDPAYAGTTADELLALDPPGDLLAVVDQDTIVSPEMALLIVDLRKERGRRFRMIATEFWGIENNLSISNMDFFEFADSVDDDGVFRGFGRS</sequence>
<reference evidence="2" key="1">
    <citation type="submission" date="2021-01" db="EMBL/GenBank/DDBJ databases">
        <title>Whole genome shotgun sequence of Planotetraspora silvatica NBRC 100141.</title>
        <authorList>
            <person name="Komaki H."/>
            <person name="Tamura T."/>
        </authorList>
    </citation>
    <scope>NUCLEOTIDE SEQUENCE</scope>
    <source>
        <strain evidence="2">NBRC 100141</strain>
    </source>
</reference>
<protein>
    <recommendedName>
        <fullName evidence="1">DUF6924 domain-containing protein</fullName>
    </recommendedName>
</protein>
<organism evidence="2 3">
    <name type="scientific">Planotetraspora silvatica</name>
    <dbReference type="NCBI Taxonomy" id="234614"/>
    <lineage>
        <taxon>Bacteria</taxon>
        <taxon>Bacillati</taxon>
        <taxon>Actinomycetota</taxon>
        <taxon>Actinomycetes</taxon>
        <taxon>Streptosporangiales</taxon>
        <taxon>Streptosporangiaceae</taxon>
        <taxon>Planotetraspora</taxon>
    </lineage>
</organism>
<name>A0A8J3V0V3_9ACTN</name>
<evidence type="ECO:0000313" key="3">
    <source>
        <dbReference type="Proteomes" id="UP000644610"/>
    </source>
</evidence>
<dbReference type="EMBL" id="BOOQ01000027">
    <property type="protein sequence ID" value="GII47925.1"/>
    <property type="molecule type" value="Genomic_DNA"/>
</dbReference>
<dbReference type="RefSeq" id="WP_203976821.1">
    <property type="nucleotide sequence ID" value="NZ_BAAAKY010000027.1"/>
</dbReference>
<evidence type="ECO:0000313" key="2">
    <source>
        <dbReference type="EMBL" id="GII47925.1"/>
    </source>
</evidence>
<feature type="domain" description="DUF6924" evidence="1">
    <location>
        <begin position="10"/>
        <end position="133"/>
    </location>
</feature>
<accession>A0A8J3V0V3</accession>
<dbReference type="InterPro" id="IPR053832">
    <property type="entry name" value="DUF6924"/>
</dbReference>
<keyword evidence="3" id="KW-1185">Reference proteome</keyword>
<evidence type="ECO:0000259" key="1">
    <source>
        <dbReference type="Pfam" id="PF21962"/>
    </source>
</evidence>
<dbReference type="Proteomes" id="UP000644610">
    <property type="component" value="Unassembled WGS sequence"/>
</dbReference>
<comment type="caution">
    <text evidence="2">The sequence shown here is derived from an EMBL/GenBank/DDBJ whole genome shotgun (WGS) entry which is preliminary data.</text>
</comment>